<name>W4QWX0_HALA3</name>
<dbReference type="Proteomes" id="UP000018896">
    <property type="component" value="Unassembled WGS sequence"/>
</dbReference>
<keyword evidence="1" id="KW-0472">Membrane</keyword>
<protein>
    <recommendedName>
        <fullName evidence="4">DUF4305 domain-containing protein</fullName>
    </recommendedName>
</protein>
<dbReference type="AlphaFoldDB" id="W4QWX0"/>
<keyword evidence="1" id="KW-0812">Transmembrane</keyword>
<evidence type="ECO:0008006" key="4">
    <source>
        <dbReference type="Google" id="ProtNLM"/>
    </source>
</evidence>
<gene>
    <name evidence="2" type="ORF">JCM9157_3789</name>
</gene>
<dbReference type="InterPro" id="IPR025426">
    <property type="entry name" value="DUF4305"/>
</dbReference>
<feature type="transmembrane region" description="Helical" evidence="1">
    <location>
        <begin position="34"/>
        <end position="54"/>
    </location>
</feature>
<dbReference type="OrthoDB" id="2355666at2"/>
<evidence type="ECO:0000256" key="1">
    <source>
        <dbReference type="SAM" id="Phobius"/>
    </source>
</evidence>
<feature type="transmembrane region" description="Helical" evidence="1">
    <location>
        <begin position="9"/>
        <end position="28"/>
    </location>
</feature>
<sequence length="74" mass="8772">MRASPITMALLYFSIGVLLVFFAIQNVSTSGWNFWSYLIVSFAAIDFMIAYRFYRLRRVIKQLQNQNQNKKKKD</sequence>
<dbReference type="Pfam" id="PF14146">
    <property type="entry name" value="DUF4305"/>
    <property type="match status" value="1"/>
</dbReference>
<accession>W4QWX0</accession>
<proteinExistence type="predicted"/>
<reference evidence="2 3" key="1">
    <citation type="journal article" date="2014" name="Genome Announc.">
        <title>Draft Genome Sequences of Three Alkaliphilic Bacillus Strains, Bacillus wakoensis JCM 9140T, Bacillus akibai JCM 9157T, and Bacillus hemicellulosilyticus JCM 9152T.</title>
        <authorList>
            <person name="Yuki M."/>
            <person name="Oshima K."/>
            <person name="Suda W."/>
            <person name="Oshida Y."/>
            <person name="Kitamura K."/>
            <person name="Iida T."/>
            <person name="Hattori M."/>
            <person name="Ohkuma M."/>
        </authorList>
    </citation>
    <scope>NUCLEOTIDE SEQUENCE [LARGE SCALE GENOMIC DNA]</scope>
    <source>
        <strain evidence="2 3">JCM 9157</strain>
    </source>
</reference>
<evidence type="ECO:0000313" key="3">
    <source>
        <dbReference type="Proteomes" id="UP000018896"/>
    </source>
</evidence>
<evidence type="ECO:0000313" key="2">
    <source>
        <dbReference type="EMBL" id="GAE36591.1"/>
    </source>
</evidence>
<organism evidence="2 3">
    <name type="scientific">Halalkalibacter akibai (strain ATCC 43226 / DSM 21942 / CIP 109018 / JCM 9157 / 1139)</name>
    <name type="common">Bacillus akibai</name>
    <dbReference type="NCBI Taxonomy" id="1236973"/>
    <lineage>
        <taxon>Bacteria</taxon>
        <taxon>Bacillati</taxon>
        <taxon>Bacillota</taxon>
        <taxon>Bacilli</taxon>
        <taxon>Bacillales</taxon>
        <taxon>Bacillaceae</taxon>
        <taxon>Halalkalibacter</taxon>
    </lineage>
</organism>
<comment type="caution">
    <text evidence="2">The sequence shown here is derived from an EMBL/GenBank/DDBJ whole genome shotgun (WGS) entry which is preliminary data.</text>
</comment>
<dbReference type="EMBL" id="BAUV01000038">
    <property type="protein sequence ID" value="GAE36591.1"/>
    <property type="molecule type" value="Genomic_DNA"/>
</dbReference>
<keyword evidence="1" id="KW-1133">Transmembrane helix</keyword>
<keyword evidence="3" id="KW-1185">Reference proteome</keyword>
<dbReference type="RefSeq" id="WP_035666656.1">
    <property type="nucleotide sequence ID" value="NZ_BAUV01000038.1"/>
</dbReference>